<reference evidence="1" key="1">
    <citation type="submission" date="2018-06" db="EMBL/GenBank/DDBJ databases">
        <authorList>
            <person name="Zhirakovskaya E."/>
        </authorList>
    </citation>
    <scope>NUCLEOTIDE SEQUENCE</scope>
</reference>
<dbReference type="AlphaFoldDB" id="A0A3B1CZA6"/>
<dbReference type="InterPro" id="IPR036249">
    <property type="entry name" value="Thioredoxin-like_sf"/>
</dbReference>
<evidence type="ECO:0000313" key="1">
    <source>
        <dbReference type="EMBL" id="VAX29158.1"/>
    </source>
</evidence>
<dbReference type="CDD" id="cd02980">
    <property type="entry name" value="TRX_Fd_family"/>
    <property type="match status" value="1"/>
</dbReference>
<proteinExistence type="predicted"/>
<dbReference type="SUPFAM" id="SSF52833">
    <property type="entry name" value="Thioredoxin-like"/>
    <property type="match status" value="1"/>
</dbReference>
<gene>
    <name evidence="1" type="ORF">MNBD_NITROSPIRAE01-1256</name>
</gene>
<dbReference type="EMBL" id="UOGF01000048">
    <property type="protein sequence ID" value="VAX29158.1"/>
    <property type="molecule type" value="Genomic_DNA"/>
</dbReference>
<accession>A0A3B1CZA6</accession>
<sequence length="117" mass="13127">MSKYKQHIFICTNKRPDTDERGCCADKGASTIRDYFKKILYARGHKGKVRANQAGCLDACAFGVAVVVYPEATWYSLQSEADALEVIEKHVEQGEIVTHLLIPRSWACPSNTLKHVE</sequence>
<protein>
    <submittedName>
        <fullName evidence="1">Ferredoxin, 2Fe-2S</fullName>
    </submittedName>
</protein>
<organism evidence="1">
    <name type="scientific">hydrothermal vent metagenome</name>
    <dbReference type="NCBI Taxonomy" id="652676"/>
    <lineage>
        <taxon>unclassified sequences</taxon>
        <taxon>metagenomes</taxon>
        <taxon>ecological metagenomes</taxon>
    </lineage>
</organism>
<dbReference type="Gene3D" id="3.40.30.10">
    <property type="entry name" value="Glutaredoxin"/>
    <property type="match status" value="1"/>
</dbReference>
<name>A0A3B1CZA6_9ZZZZ</name>